<name>A0A7H0VDN6_9FLAO</name>
<accession>A0A7H0VDN6</accession>
<dbReference type="EMBL" id="CP060139">
    <property type="protein sequence ID" value="QNR23834.1"/>
    <property type="molecule type" value="Genomic_DNA"/>
</dbReference>
<protein>
    <submittedName>
        <fullName evidence="1">Uncharacterized protein</fullName>
    </submittedName>
</protein>
<keyword evidence="2" id="KW-1185">Reference proteome</keyword>
<dbReference type="KEGG" id="chyd:H4K34_15870"/>
<dbReference type="AlphaFoldDB" id="A0A7H0VDN6"/>
<proteinExistence type="predicted"/>
<sequence>MNPKLKIVFGVLLIAGLSSFIRSESKPIPERERFYTNELQNGDSLVIISSFSGCFSESGFTLEIFMESDQIHLSYQEGGKSELISKTLPLTFKKELSDFELRTVPNMAYGIGTSCKMIFKFNNERFDTIRECPQEKYYYRLLERIKN</sequence>
<organism evidence="1 2">
    <name type="scientific">Croceimicrobium hydrocarbonivorans</name>
    <dbReference type="NCBI Taxonomy" id="2761580"/>
    <lineage>
        <taxon>Bacteria</taxon>
        <taxon>Pseudomonadati</taxon>
        <taxon>Bacteroidota</taxon>
        <taxon>Flavobacteriia</taxon>
        <taxon>Flavobacteriales</taxon>
        <taxon>Owenweeksiaceae</taxon>
        <taxon>Croceimicrobium</taxon>
    </lineage>
</organism>
<evidence type="ECO:0000313" key="1">
    <source>
        <dbReference type="EMBL" id="QNR23834.1"/>
    </source>
</evidence>
<evidence type="ECO:0000313" key="2">
    <source>
        <dbReference type="Proteomes" id="UP000516305"/>
    </source>
</evidence>
<reference evidence="1 2" key="1">
    <citation type="submission" date="2020-08" db="EMBL/GenBank/DDBJ databases">
        <title>Croceimicrobium hydrocarbonivorans gen. nov., sp. nov., a novel marine bacterium isolated from a bacterial consortium that degrades polyethylene terephthalate.</title>
        <authorList>
            <person name="Liu R."/>
        </authorList>
    </citation>
    <scope>NUCLEOTIDE SEQUENCE [LARGE SCALE GENOMIC DNA]</scope>
    <source>
        <strain evidence="1 2">A20-9</strain>
    </source>
</reference>
<dbReference type="Proteomes" id="UP000516305">
    <property type="component" value="Chromosome"/>
</dbReference>
<dbReference type="RefSeq" id="WP_210758369.1">
    <property type="nucleotide sequence ID" value="NZ_CP060139.1"/>
</dbReference>
<gene>
    <name evidence="1" type="ORF">H4K34_15870</name>
</gene>